<feature type="transmembrane region" description="Helical" evidence="1">
    <location>
        <begin position="45"/>
        <end position="67"/>
    </location>
</feature>
<dbReference type="RefSeq" id="WP_141642392.1">
    <property type="nucleotide sequence ID" value="NZ_VIFM01000032.1"/>
</dbReference>
<organism evidence="2 3">
    <name type="scientific">Myxococcus llanfairpwllgwyngyllgogerychwyrndrobwllllantysiliogogogochensis</name>
    <dbReference type="NCBI Taxonomy" id="2590453"/>
    <lineage>
        <taxon>Bacteria</taxon>
        <taxon>Pseudomonadati</taxon>
        <taxon>Myxococcota</taxon>
        <taxon>Myxococcia</taxon>
        <taxon>Myxococcales</taxon>
        <taxon>Cystobacterineae</taxon>
        <taxon>Myxococcaceae</taxon>
        <taxon>Myxococcus</taxon>
    </lineage>
</organism>
<dbReference type="OrthoDB" id="329514at2"/>
<gene>
    <name evidence="2" type="ORF">FJV41_10785</name>
</gene>
<protein>
    <recommendedName>
        <fullName evidence="4">Cytochrome b561 bacterial/Ni-hydrogenase domain-containing protein</fullName>
    </recommendedName>
</protein>
<keyword evidence="1" id="KW-0812">Transmembrane</keyword>
<keyword evidence="1" id="KW-1133">Transmembrane helix</keyword>
<evidence type="ECO:0000313" key="2">
    <source>
        <dbReference type="EMBL" id="TQF15984.1"/>
    </source>
</evidence>
<keyword evidence="1" id="KW-0472">Membrane</keyword>
<name>A0A540X5I1_9BACT</name>
<comment type="caution">
    <text evidence="2">The sequence shown here is derived from an EMBL/GenBank/DDBJ whole genome shotgun (WGS) entry which is preliminary data.</text>
</comment>
<evidence type="ECO:0000313" key="3">
    <source>
        <dbReference type="Proteomes" id="UP000315369"/>
    </source>
</evidence>
<proteinExistence type="predicted"/>
<evidence type="ECO:0000256" key="1">
    <source>
        <dbReference type="SAM" id="Phobius"/>
    </source>
</evidence>
<feature type="transmembrane region" description="Helical" evidence="1">
    <location>
        <begin position="125"/>
        <end position="146"/>
    </location>
</feature>
<accession>A0A540X5I1</accession>
<keyword evidence="3" id="KW-1185">Reference proteome</keyword>
<feature type="transmembrane region" description="Helical" evidence="1">
    <location>
        <begin position="12"/>
        <end position="33"/>
    </location>
</feature>
<feature type="transmembrane region" description="Helical" evidence="1">
    <location>
        <begin position="95"/>
        <end position="113"/>
    </location>
</feature>
<dbReference type="EMBL" id="VIFM01000032">
    <property type="protein sequence ID" value="TQF15984.1"/>
    <property type="molecule type" value="Genomic_DNA"/>
</dbReference>
<sequence length="156" mass="17007">MAYPVVLFIHSWLRWAVVLLVLLALGKALRGWLGGGAWTPADRRLQVLAVSAFDTQMLLGMILYFGLSPFTPPALEGGLRASLSVPSLRFFSVEHPTLMLLALATVHVASALSQRAEAPVSRHRLWALGLLLAMLLVAFAIPWAGLSHGRPLFRGF</sequence>
<dbReference type="Proteomes" id="UP000315369">
    <property type="component" value="Unassembled WGS sequence"/>
</dbReference>
<evidence type="ECO:0008006" key="4">
    <source>
        <dbReference type="Google" id="ProtNLM"/>
    </source>
</evidence>
<dbReference type="AlphaFoldDB" id="A0A540X5I1"/>
<reference evidence="2 3" key="1">
    <citation type="submission" date="2019-06" db="EMBL/GenBank/DDBJ databases">
        <authorList>
            <person name="Livingstone P."/>
            <person name="Whitworth D."/>
        </authorList>
    </citation>
    <scope>NUCLEOTIDE SEQUENCE [LARGE SCALE GENOMIC DNA]</scope>
    <source>
        <strain evidence="2 3">AM401</strain>
    </source>
</reference>